<dbReference type="InterPro" id="IPR005135">
    <property type="entry name" value="Endo/exonuclease/phosphatase"/>
</dbReference>
<dbReference type="PANTHER" id="PTHR36688:SF2">
    <property type="entry name" value="ENDONUCLEASE_EXONUCLEASE_PHOSPHATASE DOMAIN-CONTAINING PROTEIN"/>
    <property type="match status" value="1"/>
</dbReference>
<dbReference type="GO" id="GO:0004523">
    <property type="term" value="F:RNA-DNA hybrid ribonuclease activity"/>
    <property type="evidence" value="ECO:0007669"/>
    <property type="project" value="InterPro"/>
</dbReference>
<dbReference type="Pfam" id="PF00075">
    <property type="entry name" value="RNase_H"/>
    <property type="match status" value="1"/>
</dbReference>
<dbReference type="SUPFAM" id="SSF56672">
    <property type="entry name" value="DNA/RNA polymerases"/>
    <property type="match status" value="1"/>
</dbReference>
<dbReference type="Gene3D" id="3.30.420.10">
    <property type="entry name" value="Ribonuclease H-like superfamily/Ribonuclease H"/>
    <property type="match status" value="1"/>
</dbReference>
<dbReference type="PROSITE" id="PS50879">
    <property type="entry name" value="RNASE_H_1"/>
    <property type="match status" value="1"/>
</dbReference>
<comment type="caution">
    <text evidence="3">The sequence shown here is derived from an EMBL/GenBank/DDBJ whole genome shotgun (WGS) entry which is preliminary data.</text>
</comment>
<dbReference type="Pfam" id="PF00078">
    <property type="entry name" value="RVT_1"/>
    <property type="match status" value="1"/>
</dbReference>
<sequence>MKILFINCQSFNTAYGLNSTIEKYDVDILCLNETFENTNNPVKLKDWTVYSSPRPNKSRGGTAICIRPSLNYISEHIISKQLDSIEMTCVKITFKDKKIINIWCPYIPPEKPYLMDELCKHINNKITDNTVIVGDLNAKSYQWNNKTENIHGKLLEECMNKSKLICVNDCQASRRNSDSIIDLSLITQNLYNEVIECTTLSHENIQSDHIAIFTKLNSCTNTQVPLENETPKFNINKADLDAWKTATEESFQNLEFFNNQSIEEIYQIFEDKMMLCMENIIPKTTRNIRKHHKPCWWNKTVEEKKHLLNKCQREFKLKNTPTNLTKLMEAESSFTDAKDEAVDEWSALLCTQLNGSKNLKEKWSNFKKLTKKNENNLVLPFLDSNGNILFEEEDKEKILEDTFFKGNHLNANNFDNDFYTEIMEKYINITLSEEVEEEGYMNEEISRDELEGSIAKLKKNSAPGPDNIFTELIINAGDSLISTLLHIFNKSIEEGRIPIQWKRANVKFLKKAGKSNYNHPSSYRPISLTSVLGKTMERIITTRVECYVESENILDIEQEGFRHFRSTTNALLNLTQSILDGFNLDNFTLAVLIDFEKAYDSVWREGLLVKLHQYGIKGKIWKWIQAFLNERYSRCIVNKHEGQWCRTETGLPQGSVISPILFNIFVIDLFEKVKAGKCKFADDSTFWNTGNDLEEIRLKTQDELKTIMNWSKKWRININTNKTEYCIFSRNKKHPGTVHLVLGNQPIKYNPNPKLLGVTLDEKLTFSEHINIIEKKAGKSLGILREIKGIGVSATASLEVLQVMAGVLPLDLRREEMAIRDIARLNSYSTKIPIRNKIDEWKNKETVDKFISPLGLMLQQAKNMKEETDISIDDIEPEYQFQGLQASKSPPEYWRTLGSSKNRTKEQEITGKNLILNKLNTVSPSTVVAFTDGSCQSNPGPCGAGAIVIFNNKEIELKQPVSKRGSILLAELVAIKLVLDYVSRIENKTLIEEVKIFSDSQTAIGILTLNWKIENNRSTSHEIISLIKCIQKHHGIRINFDWTPGHADVRGNEIADKLAKEAAKEANQIQKEAHITVTKQDIKTAARILVNKKWQHRWDNSDTGRFYYNFHQTVSNKSTFNYPDHKTAKIIRNLRSGYYLKNYQNKINQNIDPKCECGQLETVDHYLLFCENYEEARQKLIHEIYFNTGSLHIDLELLLSIEKNDNVSVSNETLMRLLGDFICESRRFD</sequence>
<evidence type="ECO:0000313" key="4">
    <source>
        <dbReference type="Proteomes" id="UP000596742"/>
    </source>
</evidence>
<dbReference type="OrthoDB" id="6142323at2759"/>
<protein>
    <recommendedName>
        <fullName evidence="5">Pol-like protein</fullName>
    </recommendedName>
</protein>
<dbReference type="InterPro" id="IPR002156">
    <property type="entry name" value="RNaseH_domain"/>
</dbReference>
<name>A0A8B6HGD4_MYTGA</name>
<keyword evidence="4" id="KW-1185">Reference proteome</keyword>
<feature type="domain" description="Reverse transcriptase" evidence="1">
    <location>
        <begin position="490"/>
        <end position="760"/>
    </location>
</feature>
<reference evidence="3" key="1">
    <citation type="submission" date="2018-11" db="EMBL/GenBank/DDBJ databases">
        <authorList>
            <person name="Alioto T."/>
            <person name="Alioto T."/>
        </authorList>
    </citation>
    <scope>NUCLEOTIDE SEQUENCE</scope>
</reference>
<dbReference type="GO" id="GO:0006259">
    <property type="term" value="P:DNA metabolic process"/>
    <property type="evidence" value="ECO:0007669"/>
    <property type="project" value="UniProtKB-ARBA"/>
</dbReference>
<dbReference type="InterPro" id="IPR036397">
    <property type="entry name" value="RNaseH_sf"/>
</dbReference>
<dbReference type="PROSITE" id="PS50878">
    <property type="entry name" value="RT_POL"/>
    <property type="match status" value="1"/>
</dbReference>
<dbReference type="AlphaFoldDB" id="A0A8B6HGD4"/>
<organism evidence="3 4">
    <name type="scientific">Mytilus galloprovincialis</name>
    <name type="common">Mediterranean mussel</name>
    <dbReference type="NCBI Taxonomy" id="29158"/>
    <lineage>
        <taxon>Eukaryota</taxon>
        <taxon>Metazoa</taxon>
        <taxon>Spiralia</taxon>
        <taxon>Lophotrochozoa</taxon>
        <taxon>Mollusca</taxon>
        <taxon>Bivalvia</taxon>
        <taxon>Autobranchia</taxon>
        <taxon>Pteriomorphia</taxon>
        <taxon>Mytilida</taxon>
        <taxon>Mytiloidea</taxon>
        <taxon>Mytilidae</taxon>
        <taxon>Mytilinae</taxon>
        <taxon>Mytilus</taxon>
    </lineage>
</organism>
<dbReference type="PANTHER" id="PTHR36688">
    <property type="entry name" value="ENDO/EXONUCLEASE/PHOSPHATASE DOMAIN-CONTAINING PROTEIN"/>
    <property type="match status" value="1"/>
</dbReference>
<dbReference type="GO" id="GO:0003676">
    <property type="term" value="F:nucleic acid binding"/>
    <property type="evidence" value="ECO:0007669"/>
    <property type="project" value="InterPro"/>
</dbReference>
<dbReference type="CDD" id="cd09276">
    <property type="entry name" value="Rnase_HI_RT_non_LTR"/>
    <property type="match status" value="1"/>
</dbReference>
<evidence type="ECO:0008006" key="5">
    <source>
        <dbReference type="Google" id="ProtNLM"/>
    </source>
</evidence>
<dbReference type="SUPFAM" id="SSF53098">
    <property type="entry name" value="Ribonuclease H-like"/>
    <property type="match status" value="1"/>
</dbReference>
<accession>A0A8B6HGD4</accession>
<dbReference type="SUPFAM" id="SSF56219">
    <property type="entry name" value="DNase I-like"/>
    <property type="match status" value="1"/>
</dbReference>
<dbReference type="Gene3D" id="3.60.10.10">
    <property type="entry name" value="Endonuclease/exonuclease/phosphatase"/>
    <property type="match status" value="1"/>
</dbReference>
<evidence type="ECO:0000259" key="2">
    <source>
        <dbReference type="PROSITE" id="PS50879"/>
    </source>
</evidence>
<dbReference type="InterPro" id="IPR012337">
    <property type="entry name" value="RNaseH-like_sf"/>
</dbReference>
<dbReference type="EMBL" id="UYJE01009993">
    <property type="protein sequence ID" value="VDI78684.1"/>
    <property type="molecule type" value="Genomic_DNA"/>
</dbReference>
<gene>
    <name evidence="3" type="ORF">MGAL_10B016111</name>
</gene>
<dbReference type="InterPro" id="IPR052560">
    <property type="entry name" value="RdDP_mobile_element"/>
</dbReference>
<feature type="domain" description="RNase H type-1" evidence="2">
    <location>
        <begin position="923"/>
        <end position="1064"/>
    </location>
</feature>
<dbReference type="InterPro" id="IPR036691">
    <property type="entry name" value="Endo/exonu/phosph_ase_sf"/>
</dbReference>
<evidence type="ECO:0000313" key="3">
    <source>
        <dbReference type="EMBL" id="VDI78684.1"/>
    </source>
</evidence>
<dbReference type="InterPro" id="IPR043502">
    <property type="entry name" value="DNA/RNA_pol_sf"/>
</dbReference>
<dbReference type="Proteomes" id="UP000596742">
    <property type="component" value="Unassembled WGS sequence"/>
</dbReference>
<dbReference type="InterPro" id="IPR000477">
    <property type="entry name" value="RT_dom"/>
</dbReference>
<proteinExistence type="predicted"/>
<dbReference type="Pfam" id="PF14529">
    <property type="entry name" value="Exo_endo_phos_2"/>
    <property type="match status" value="1"/>
</dbReference>
<evidence type="ECO:0000259" key="1">
    <source>
        <dbReference type="PROSITE" id="PS50878"/>
    </source>
</evidence>
<dbReference type="CDD" id="cd01650">
    <property type="entry name" value="RT_nLTR_like"/>
    <property type="match status" value="1"/>
</dbReference>